<accession>A0A1I4Z0V5</accession>
<dbReference type="EMBL" id="FOVM01000001">
    <property type="protein sequence ID" value="SFN43858.1"/>
    <property type="molecule type" value="Genomic_DNA"/>
</dbReference>
<protein>
    <submittedName>
        <fullName evidence="1">Uncharacterized protein</fullName>
    </submittedName>
</protein>
<reference evidence="2" key="1">
    <citation type="submission" date="2016-10" db="EMBL/GenBank/DDBJ databases">
        <authorList>
            <person name="Varghese N."/>
            <person name="Submissions S."/>
        </authorList>
    </citation>
    <scope>NUCLEOTIDE SEQUENCE [LARGE SCALE GENOMIC DNA]</scope>
    <source>
        <strain evidence="2">CGMCC 1.11101</strain>
    </source>
</reference>
<evidence type="ECO:0000313" key="2">
    <source>
        <dbReference type="Proteomes" id="UP000198867"/>
    </source>
</evidence>
<proteinExistence type="predicted"/>
<organism evidence="1 2">
    <name type="scientific">Mycetocola miduiensis</name>
    <dbReference type="NCBI Taxonomy" id="995034"/>
    <lineage>
        <taxon>Bacteria</taxon>
        <taxon>Bacillati</taxon>
        <taxon>Actinomycetota</taxon>
        <taxon>Actinomycetes</taxon>
        <taxon>Micrococcales</taxon>
        <taxon>Microbacteriaceae</taxon>
        <taxon>Mycetocola</taxon>
    </lineage>
</organism>
<dbReference type="RefSeq" id="WP_245762350.1">
    <property type="nucleotide sequence ID" value="NZ_FOVM01000001.1"/>
</dbReference>
<evidence type="ECO:0000313" key="1">
    <source>
        <dbReference type="EMBL" id="SFN43858.1"/>
    </source>
</evidence>
<keyword evidence="2" id="KW-1185">Reference proteome</keyword>
<dbReference type="AlphaFoldDB" id="A0A1I4Z0V5"/>
<dbReference type="Proteomes" id="UP000198867">
    <property type="component" value="Unassembled WGS sequence"/>
</dbReference>
<dbReference type="STRING" id="995034.SAMN05216219_0652"/>
<gene>
    <name evidence="1" type="ORF">SAMN05216219_0652</name>
</gene>
<name>A0A1I4Z0V5_9MICO</name>
<sequence>MNDDQTVLAEYRLANPTGMPRRSEPVFLDAVDTDSVISVRLGDGPLAPAQRLASGGLVTILDIPDGTGPFVLTVVEGAPETNGATITEVPALEQDAVVRLNTGPFEIELCRGTGKGTTSSKWGIRHLLAKEQGVDLIPGGDNCIGGFYAPFFTPENGLINPPEHVIADVEVLERGPLLHKYRLTGRIPDGLLPELRGKWFTIDWQFTAGSAWFERHYDISDFATEVDGRAAVNKFTVGDEFEAGPGDVLFDHFASWAGTTYREGDPYAGILADRVHQITSGISEESSPSLHAYHQAIGGDIESANWDWYWRLFSAWESFLTHDEIREHLSEVRAEAHRAADSPAREWKTTDEPLGVEVPTTEEATVFVGPSNKTAAINAGTGYAMTWWTSKPVGRFQIVQRRESGWSNWGTNGENECPELPTDVTIRAAYGRFADSWRTVAASLENPVRLEARTDR</sequence>